<dbReference type="Pfam" id="PF03788">
    <property type="entry name" value="LrgA"/>
    <property type="match status" value="1"/>
</dbReference>
<dbReference type="InterPro" id="IPR005538">
    <property type="entry name" value="LrgA/CidA"/>
</dbReference>
<accession>A0A9Q4CN35</accession>
<evidence type="ECO:0000256" key="6">
    <source>
        <dbReference type="ARBA" id="ARBA00022989"/>
    </source>
</evidence>
<feature type="transmembrane region" description="Helical" evidence="8">
    <location>
        <begin position="12"/>
        <end position="36"/>
    </location>
</feature>
<protein>
    <recommendedName>
        <fullName evidence="8">UPF0299 membrane protein N0392_00965</fullName>
    </recommendedName>
</protein>
<keyword evidence="4" id="KW-0997">Cell inner membrane</keyword>
<dbReference type="GO" id="GO:0005886">
    <property type="term" value="C:plasma membrane"/>
    <property type="evidence" value="ECO:0007669"/>
    <property type="project" value="UniProtKB-SubCell"/>
</dbReference>
<keyword evidence="6 8" id="KW-1133">Transmembrane helix</keyword>
<evidence type="ECO:0000256" key="8">
    <source>
        <dbReference type="HAMAP-Rule" id="MF_01144"/>
    </source>
</evidence>
<dbReference type="NCBIfam" id="NF002494">
    <property type="entry name" value="PRK01821.1"/>
    <property type="match status" value="1"/>
</dbReference>
<gene>
    <name evidence="9" type="ORF">N0392_00965</name>
</gene>
<evidence type="ECO:0000256" key="4">
    <source>
        <dbReference type="ARBA" id="ARBA00022519"/>
    </source>
</evidence>
<dbReference type="OrthoDB" id="385012at2"/>
<dbReference type="InterPro" id="IPR022957">
    <property type="entry name" value="Uncharacterised_UPF0299"/>
</dbReference>
<name>A0A9Q4CN35_MORMO</name>
<keyword evidence="5 8" id="KW-0812">Transmembrane</keyword>
<reference evidence="9" key="1">
    <citation type="submission" date="2022-08" db="EMBL/GenBank/DDBJ databases">
        <authorList>
            <person name="Dale J.L."/>
        </authorList>
    </citation>
    <scope>NUCLEOTIDE SEQUENCE</scope>
    <source>
        <strain evidence="9">2022EL-00758</strain>
    </source>
</reference>
<feature type="transmembrane region" description="Helical" evidence="8">
    <location>
        <begin position="94"/>
        <end position="115"/>
    </location>
</feature>
<dbReference type="PANTHER" id="PTHR33931:SF5">
    <property type="entry name" value="UPF0299 MEMBRANE PROTEIN YOHJ"/>
    <property type="match status" value="1"/>
</dbReference>
<comment type="subcellular location">
    <subcellularLocation>
        <location evidence="1">Cell inner membrane</location>
        <topology evidence="1">Multi-pass membrane protein</topology>
    </subcellularLocation>
    <subcellularLocation>
        <location evidence="8">Cell membrane</location>
        <topology evidence="8">Multi-pass membrane protein</topology>
    </subcellularLocation>
</comment>
<dbReference type="HAMAP" id="MF_01144">
    <property type="entry name" value="UPF0299"/>
    <property type="match status" value="1"/>
</dbReference>
<dbReference type="AlphaFoldDB" id="A0A9Q4CN35"/>
<evidence type="ECO:0000256" key="3">
    <source>
        <dbReference type="ARBA" id="ARBA00022475"/>
    </source>
</evidence>
<keyword evidence="3 8" id="KW-1003">Cell membrane</keyword>
<comment type="caution">
    <text evidence="9">The sequence shown here is derived from an EMBL/GenBank/DDBJ whole genome shotgun (WGS) entry which is preliminary data.</text>
</comment>
<evidence type="ECO:0000256" key="5">
    <source>
        <dbReference type="ARBA" id="ARBA00022692"/>
    </source>
</evidence>
<dbReference type="RefSeq" id="WP_046893780.1">
    <property type="nucleotide sequence ID" value="NZ_BRRE01000001.1"/>
</dbReference>
<evidence type="ECO:0000313" key="10">
    <source>
        <dbReference type="Proteomes" id="UP001076655"/>
    </source>
</evidence>
<feature type="transmembrane region" description="Helical" evidence="8">
    <location>
        <begin position="42"/>
        <end position="62"/>
    </location>
</feature>
<proteinExistence type="inferred from homology"/>
<evidence type="ECO:0000256" key="1">
    <source>
        <dbReference type="ARBA" id="ARBA00004429"/>
    </source>
</evidence>
<organism evidence="9 10">
    <name type="scientific">Morganella morganii</name>
    <name type="common">Proteus morganii</name>
    <dbReference type="NCBI Taxonomy" id="582"/>
    <lineage>
        <taxon>Bacteria</taxon>
        <taxon>Pseudomonadati</taxon>
        <taxon>Pseudomonadota</taxon>
        <taxon>Gammaproteobacteria</taxon>
        <taxon>Enterobacterales</taxon>
        <taxon>Morganellaceae</taxon>
        <taxon>Morganella</taxon>
    </lineage>
</organism>
<evidence type="ECO:0000256" key="7">
    <source>
        <dbReference type="ARBA" id="ARBA00023136"/>
    </source>
</evidence>
<sequence length="151" mass="16774">MKPKQIAETGWRYLRAFLILYLCLFAGNIIAVLLPFSVPGSIVGMLLLFVLLALQIVPAHWVQPGCTLLMKNMTMLFLPIGIGVMNYYDTLSAQLLPILVACVVSTFIAMCAVALSSEFIHRRHVPVPEQQEADAVAAVTEKNEQQEKRKC</sequence>
<feature type="transmembrane region" description="Helical" evidence="8">
    <location>
        <begin position="69"/>
        <end position="88"/>
    </location>
</feature>
<evidence type="ECO:0000313" key="9">
    <source>
        <dbReference type="EMBL" id="MCY0788258.1"/>
    </source>
</evidence>
<keyword evidence="7 8" id="KW-0472">Membrane</keyword>
<evidence type="ECO:0000256" key="2">
    <source>
        <dbReference type="ARBA" id="ARBA00006979"/>
    </source>
</evidence>
<dbReference type="Proteomes" id="UP001076655">
    <property type="component" value="Unassembled WGS sequence"/>
</dbReference>
<dbReference type="EMBL" id="JAPNMI010000001">
    <property type="protein sequence ID" value="MCY0788258.1"/>
    <property type="molecule type" value="Genomic_DNA"/>
</dbReference>
<dbReference type="PANTHER" id="PTHR33931">
    <property type="entry name" value="HOLIN-LIKE PROTEIN CIDA-RELATED"/>
    <property type="match status" value="1"/>
</dbReference>
<comment type="similarity">
    <text evidence="2 8">Belongs to the UPF0299 family.</text>
</comment>